<dbReference type="UniPathway" id="UPA00115">
    <property type="reaction ID" value="UER00412"/>
</dbReference>
<sequence length="311" mass="32700">MKRVARRKNVFRDGGGGMAASTASLAPPFRFSISFTSCNGRARAPPPSAVRCSAQSDVGVPSVLRAAKYTVDSYIKSGMVVGLGSGNASSMAINYLGQQLRAGALEDIVGVPTSVTSASEGAKSGIPLDNYRGYSQIDFAFDDADIIEEDTLIAVIGRRKLEGGESIIQEKFVLNAAKRLVFIITENKYKGALDGSVPVLVQSLNWMETAEEIDDLFLGDAEVWRRPSIGHADPLGGDFPVVTKDGHNVLDVIFTSPIANLAQVADSLDRVDGVADHGVISKFPCTAVVASPSGVSVIDNVLPNVAGDSAV</sequence>
<proteinExistence type="inferred from homology"/>
<protein>
    <recommendedName>
        <fullName evidence="4">ribose-5-phosphate isomerase</fullName>
        <ecNumber evidence="4">5.3.1.6</ecNumber>
    </recommendedName>
</protein>
<gene>
    <name evidence="7" type="primary">LOC115756032</name>
</gene>
<reference evidence="7" key="1">
    <citation type="submission" date="2025-08" db="UniProtKB">
        <authorList>
            <consortium name="RefSeq"/>
        </authorList>
    </citation>
    <scope>IDENTIFICATION</scope>
    <source>
        <tissue evidence="7">Leaf</tissue>
    </source>
</reference>
<dbReference type="Gene3D" id="3.30.70.260">
    <property type="match status" value="1"/>
</dbReference>
<dbReference type="PANTHER" id="PTHR43748">
    <property type="entry name" value="RIBOSE-5-PHOSPHATE ISOMERASE 3, CHLOROPLASTIC-RELATED"/>
    <property type="match status" value="1"/>
</dbReference>
<name>A0A8B8QWH0_9MYRT</name>
<dbReference type="InterPro" id="IPR050262">
    <property type="entry name" value="Ribose-5P_isomerase"/>
</dbReference>
<evidence type="ECO:0000313" key="7">
    <source>
        <dbReference type="RefSeq" id="XP_030551569.2"/>
    </source>
</evidence>
<evidence type="ECO:0000256" key="1">
    <source>
        <dbReference type="ARBA" id="ARBA00001713"/>
    </source>
</evidence>
<evidence type="ECO:0000256" key="5">
    <source>
        <dbReference type="ARBA" id="ARBA00023235"/>
    </source>
</evidence>
<dbReference type="RefSeq" id="XP_030551569.2">
    <property type="nucleotide sequence ID" value="XM_030695709.2"/>
</dbReference>
<accession>A0A8B8QWH0</accession>
<evidence type="ECO:0000313" key="6">
    <source>
        <dbReference type="Proteomes" id="UP000827889"/>
    </source>
</evidence>
<comment type="catalytic activity">
    <reaction evidence="1">
        <text>aldehydo-D-ribose 5-phosphate = D-ribulose 5-phosphate</text>
        <dbReference type="Rhea" id="RHEA:14657"/>
        <dbReference type="ChEBI" id="CHEBI:58121"/>
        <dbReference type="ChEBI" id="CHEBI:58273"/>
        <dbReference type="EC" id="5.3.1.6"/>
    </reaction>
</comment>
<dbReference type="Pfam" id="PF06026">
    <property type="entry name" value="Rib_5-P_isom_A"/>
    <property type="match status" value="1"/>
</dbReference>
<dbReference type="KEGG" id="rarg:115756032"/>
<comment type="similarity">
    <text evidence="3">Belongs to the ribose 5-phosphate isomerase family.</text>
</comment>
<dbReference type="Gene3D" id="3.40.50.1360">
    <property type="match status" value="1"/>
</dbReference>
<dbReference type="GeneID" id="115756032"/>
<evidence type="ECO:0000256" key="4">
    <source>
        <dbReference type="ARBA" id="ARBA00011959"/>
    </source>
</evidence>
<dbReference type="GO" id="GO:0009052">
    <property type="term" value="P:pentose-phosphate shunt, non-oxidative branch"/>
    <property type="evidence" value="ECO:0007669"/>
    <property type="project" value="InterPro"/>
</dbReference>
<evidence type="ECO:0000256" key="2">
    <source>
        <dbReference type="ARBA" id="ARBA00004988"/>
    </source>
</evidence>
<comment type="pathway">
    <text evidence="2">Carbohydrate degradation; pentose phosphate pathway; D-ribose 5-phosphate from D-ribulose 5-phosphate (non-oxidative stage): step 1/1.</text>
</comment>
<dbReference type="InterPro" id="IPR004788">
    <property type="entry name" value="Ribose5P_isomerase_type_A"/>
</dbReference>
<organism evidence="6 7">
    <name type="scientific">Rhodamnia argentea</name>
    <dbReference type="NCBI Taxonomy" id="178133"/>
    <lineage>
        <taxon>Eukaryota</taxon>
        <taxon>Viridiplantae</taxon>
        <taxon>Streptophyta</taxon>
        <taxon>Embryophyta</taxon>
        <taxon>Tracheophyta</taxon>
        <taxon>Spermatophyta</taxon>
        <taxon>Magnoliopsida</taxon>
        <taxon>eudicotyledons</taxon>
        <taxon>Gunneridae</taxon>
        <taxon>Pentapetalae</taxon>
        <taxon>rosids</taxon>
        <taxon>malvids</taxon>
        <taxon>Myrtales</taxon>
        <taxon>Myrtaceae</taxon>
        <taxon>Myrtoideae</taxon>
        <taxon>Myrteae</taxon>
        <taxon>Australasian group</taxon>
        <taxon>Rhodamnia</taxon>
    </lineage>
</organism>
<dbReference type="AlphaFoldDB" id="A0A8B8QWH0"/>
<keyword evidence="5 7" id="KW-0413">Isomerase</keyword>
<dbReference type="Proteomes" id="UP000827889">
    <property type="component" value="Chromosome 9"/>
</dbReference>
<keyword evidence="6" id="KW-1185">Reference proteome</keyword>
<evidence type="ECO:0000256" key="3">
    <source>
        <dbReference type="ARBA" id="ARBA00008088"/>
    </source>
</evidence>
<dbReference type="SUPFAM" id="SSF75445">
    <property type="entry name" value="D-ribose-5-phosphate isomerase (RpiA), lid domain"/>
    <property type="match status" value="1"/>
</dbReference>
<dbReference type="EC" id="5.3.1.6" evidence="4"/>
<dbReference type="InterPro" id="IPR037171">
    <property type="entry name" value="NagB/RpiA_transferase-like"/>
</dbReference>
<dbReference type="GO" id="GO:0004751">
    <property type="term" value="F:ribose-5-phosphate isomerase activity"/>
    <property type="evidence" value="ECO:0007669"/>
    <property type="project" value="UniProtKB-EC"/>
</dbReference>
<dbReference type="PANTHER" id="PTHR43748:SF1">
    <property type="entry name" value="RIBOSE-5-PHOSPHATE ISOMERASE 4, CHLOROPLASTIC-RELATED"/>
    <property type="match status" value="1"/>
</dbReference>
<dbReference type="SUPFAM" id="SSF100950">
    <property type="entry name" value="NagB/RpiA/CoA transferase-like"/>
    <property type="match status" value="1"/>
</dbReference>